<dbReference type="Proteomes" id="UP000003244">
    <property type="component" value="Unassembled WGS sequence"/>
</dbReference>
<organism evidence="2 3">
    <name type="scientific">Peptostreptococcus stomatis DSM 17678</name>
    <dbReference type="NCBI Taxonomy" id="596315"/>
    <lineage>
        <taxon>Bacteria</taxon>
        <taxon>Bacillati</taxon>
        <taxon>Bacillota</taxon>
        <taxon>Clostridia</taxon>
        <taxon>Peptostreptococcales</taxon>
        <taxon>Peptostreptococcaceae</taxon>
        <taxon>Peptostreptococcus</taxon>
    </lineage>
</organism>
<dbReference type="InterPro" id="IPR003497">
    <property type="entry name" value="BRO_N_domain"/>
</dbReference>
<accession>E0E219</accession>
<sequence length="240" mass="27760">MKNDLMVFQSQEFGEVRSVIIEENIWFVGKDVAQILGYSNTRKAIIDHIDEDDKNTVTIRDGIKGNPNQVIINESGLYSLILSSKLPNAKKFKRWVTSEVLPAIRKQGFYMQDGLSKEVQAIFHLDRQQQKLIKEISDINNSVTEFKENMPLFAVECDCLNKEVKKRATECLGGYKSKAYNNKSLRSRVFADIYSEIRRQFDVTSYKGIKRIQYDKAINLVRMHKLPMSLNEDIQDILEV</sequence>
<protein>
    <submittedName>
        <fullName evidence="2">BRO family, N-terminal domain protein</fullName>
    </submittedName>
</protein>
<keyword evidence="3" id="KW-1185">Reference proteome</keyword>
<dbReference type="STRING" id="596315.HMPREF0634_0237"/>
<dbReference type="eggNOG" id="COG3646">
    <property type="taxonomic scope" value="Bacteria"/>
</dbReference>
<gene>
    <name evidence="2" type="ORF">HMPREF0634_0237</name>
</gene>
<dbReference type="PROSITE" id="PS51750">
    <property type="entry name" value="BRO_N"/>
    <property type="match status" value="1"/>
</dbReference>
<dbReference type="Pfam" id="PF10552">
    <property type="entry name" value="ORF6C"/>
    <property type="match status" value="1"/>
</dbReference>
<proteinExistence type="predicted"/>
<dbReference type="InterPro" id="IPR018878">
    <property type="entry name" value="ORF6C_dom"/>
</dbReference>
<dbReference type="PANTHER" id="PTHR36180">
    <property type="entry name" value="DNA-BINDING PROTEIN-RELATED-RELATED"/>
    <property type="match status" value="1"/>
</dbReference>
<evidence type="ECO:0000313" key="2">
    <source>
        <dbReference type="EMBL" id="EFM65063.1"/>
    </source>
</evidence>
<dbReference type="EMBL" id="ADGQ01000028">
    <property type="protein sequence ID" value="EFM65063.1"/>
    <property type="molecule type" value="Genomic_DNA"/>
</dbReference>
<dbReference type="Pfam" id="PF02498">
    <property type="entry name" value="Bro-N"/>
    <property type="match status" value="1"/>
</dbReference>
<reference evidence="2 3" key="1">
    <citation type="submission" date="2010-08" db="EMBL/GenBank/DDBJ databases">
        <authorList>
            <person name="Harkins D.M."/>
            <person name="Madupu R."/>
            <person name="Durkin A.S."/>
            <person name="Torralba M."/>
            <person name="Methe B."/>
            <person name="Sutton G.G."/>
            <person name="Nelson K.E."/>
        </authorList>
    </citation>
    <scope>NUCLEOTIDE SEQUENCE [LARGE SCALE GENOMIC DNA]</scope>
    <source>
        <strain evidence="2 3">DSM 17678</strain>
    </source>
</reference>
<evidence type="ECO:0000313" key="3">
    <source>
        <dbReference type="Proteomes" id="UP000003244"/>
    </source>
</evidence>
<dbReference type="RefSeq" id="WP_007788722.1">
    <property type="nucleotide sequence ID" value="NZ_ADGQ01000028.1"/>
</dbReference>
<dbReference type="AlphaFoldDB" id="E0E219"/>
<evidence type="ECO:0000259" key="1">
    <source>
        <dbReference type="PROSITE" id="PS51750"/>
    </source>
</evidence>
<dbReference type="GeneID" id="84801575"/>
<dbReference type="eggNOG" id="COG3617">
    <property type="taxonomic scope" value="Bacteria"/>
</dbReference>
<dbReference type="SMART" id="SM01040">
    <property type="entry name" value="Bro-N"/>
    <property type="match status" value="1"/>
</dbReference>
<comment type="caution">
    <text evidence="2">The sequence shown here is derived from an EMBL/GenBank/DDBJ whole genome shotgun (WGS) entry which is preliminary data.</text>
</comment>
<feature type="domain" description="Bro-N" evidence="1">
    <location>
        <begin position="5"/>
        <end position="108"/>
    </location>
</feature>
<dbReference type="PANTHER" id="PTHR36180:SF2">
    <property type="entry name" value="BRO FAMILY PROTEIN"/>
    <property type="match status" value="1"/>
</dbReference>
<name>E0E219_9FIRM</name>